<name>A0A6F8X6I6_9GAMM</name>
<evidence type="ECO:0000313" key="1">
    <source>
        <dbReference type="EMBL" id="BCB69698.1"/>
    </source>
</evidence>
<dbReference type="Proteomes" id="UP000501053">
    <property type="component" value="Chromosome"/>
</dbReference>
<dbReference type="EMBL" id="AP022869">
    <property type="protein sequence ID" value="BCB69698.1"/>
    <property type="molecule type" value="Genomic_DNA"/>
</dbReference>
<reference evidence="1 2" key="1">
    <citation type="submission" date="2020-03" db="EMBL/GenBank/DDBJ databases">
        <title>Complete Genome Sequence of Halomonas meridiana strain Eplume2, isolated from hydrothermal-plume in the north east Pacific Ocean.</title>
        <authorList>
            <person name="Kurihara Y."/>
            <person name="Kawai S."/>
            <person name="Sakai A."/>
            <person name="Galipon J."/>
            <person name="Arakawa K."/>
        </authorList>
    </citation>
    <scope>NUCLEOTIDE SEQUENCE [LARGE SCALE GENOMIC DNA]</scope>
    <source>
        <strain evidence="1 2">Eplume2</strain>
    </source>
</reference>
<accession>A0A6F8X6I6</accession>
<proteinExistence type="predicted"/>
<dbReference type="AlphaFoldDB" id="A0A6F8X6I6"/>
<gene>
    <name evidence="1" type="ORF">HMEPL2_00490</name>
</gene>
<protein>
    <submittedName>
        <fullName evidence="1">Uncharacterized protein</fullName>
    </submittedName>
</protein>
<evidence type="ECO:0000313" key="2">
    <source>
        <dbReference type="Proteomes" id="UP000501053"/>
    </source>
</evidence>
<keyword evidence="2" id="KW-1185">Reference proteome</keyword>
<sequence length="69" mass="7582">MARNQRLEALAAPAMDKVRTYYGLMAISSPAPSASATKPEAGISHAGWLRAWNMALKARTPVRYQLPLR</sequence>
<organism evidence="1 2">
    <name type="scientific">Vreelandella aquamarina</name>
    <dbReference type="NCBI Taxonomy" id="77097"/>
    <lineage>
        <taxon>Bacteria</taxon>
        <taxon>Pseudomonadati</taxon>
        <taxon>Pseudomonadota</taxon>
        <taxon>Gammaproteobacteria</taxon>
        <taxon>Oceanospirillales</taxon>
        <taxon>Halomonadaceae</taxon>
        <taxon>Vreelandella</taxon>
    </lineage>
</organism>